<evidence type="ECO:0000313" key="3">
    <source>
        <dbReference type="Proteomes" id="UP000244880"/>
    </source>
</evidence>
<dbReference type="AlphaFoldDB" id="A0A2R8BII9"/>
<evidence type="ECO:0000256" key="1">
    <source>
        <dbReference type="SAM" id="SignalP"/>
    </source>
</evidence>
<reference evidence="2 3" key="1">
    <citation type="submission" date="2018-03" db="EMBL/GenBank/DDBJ databases">
        <authorList>
            <person name="Keele B.F."/>
        </authorList>
    </citation>
    <scope>NUCLEOTIDE SEQUENCE [LARGE SCALE GENOMIC DNA]</scope>
    <source>
        <strain evidence="2 3">CECT 8599</strain>
    </source>
</reference>
<name>A0A2R8BII9_9RHOB</name>
<feature type="signal peptide" evidence="1">
    <location>
        <begin position="1"/>
        <end position="23"/>
    </location>
</feature>
<evidence type="ECO:0000313" key="2">
    <source>
        <dbReference type="EMBL" id="SPH22842.1"/>
    </source>
</evidence>
<protein>
    <submittedName>
        <fullName evidence="2">Uncharacterized protein</fullName>
    </submittedName>
</protein>
<dbReference type="InterPro" id="IPR049511">
    <property type="entry name" value="PGH-like_rpt"/>
</dbReference>
<accession>A0A2R8BII9</accession>
<dbReference type="RefSeq" id="WP_108829741.1">
    <property type="nucleotide sequence ID" value="NZ_OMOR01000001.1"/>
</dbReference>
<proteinExistence type="predicted"/>
<keyword evidence="3" id="KW-1185">Reference proteome</keyword>
<keyword evidence="1" id="KW-0732">Signal</keyword>
<dbReference type="Pfam" id="PF17660">
    <property type="entry name" value="BTRD1"/>
    <property type="match status" value="1"/>
</dbReference>
<feature type="chain" id="PRO_5015346867" evidence="1">
    <location>
        <begin position="24"/>
        <end position="300"/>
    </location>
</feature>
<dbReference type="EMBL" id="OMOR01000001">
    <property type="protein sequence ID" value="SPH22842.1"/>
    <property type="molecule type" value="Genomic_DNA"/>
</dbReference>
<sequence>MHRLILRCLIASVLCLGLGLANAGHALDAQFRFETKYKGKAQIVLLGVPTSQISAALETRNGRRMIPEYMSTYVDYKNQTFMNLVLLEDDNRGWGFEWGKTKSQMREYFIKKRDDGYCATNLGVYPKNGEILYAMVLKAPEKCDKQSLHWVRGPDALSKVVDTDFQSDYRMVTVSAFAQKNTLYGAAITQIPKVATSYDLWDDLTRLRVRHASVSKPENGYTRLLKDLSIVHNGHKWLYLASWQDRRGTGFGAQLWDATKASYTNSQLRDLVAKNGLKIMSVAGYVADGEVHSFRIMSIK</sequence>
<organism evidence="2 3">
    <name type="scientific">Ascidiaceihabitans donghaensis</name>
    <dbReference type="NCBI Taxonomy" id="1510460"/>
    <lineage>
        <taxon>Bacteria</taxon>
        <taxon>Pseudomonadati</taxon>
        <taxon>Pseudomonadota</taxon>
        <taxon>Alphaproteobacteria</taxon>
        <taxon>Rhodobacterales</taxon>
        <taxon>Paracoccaceae</taxon>
        <taxon>Ascidiaceihabitans</taxon>
    </lineage>
</organism>
<gene>
    <name evidence="2" type="ORF">ASD8599_03589</name>
</gene>
<dbReference type="Proteomes" id="UP000244880">
    <property type="component" value="Unassembled WGS sequence"/>
</dbReference>